<dbReference type="VEuPathDB" id="FungiDB:EYZ11_002343"/>
<dbReference type="Proteomes" id="UP000324241">
    <property type="component" value="Unassembled WGS sequence"/>
</dbReference>
<comment type="caution">
    <text evidence="3">The sequence shown here is derived from an EMBL/GenBank/DDBJ whole genome shotgun (WGS) entry which is preliminary data.</text>
</comment>
<feature type="region of interest" description="Disordered" evidence="1">
    <location>
        <begin position="86"/>
        <end position="196"/>
    </location>
</feature>
<dbReference type="Pfam" id="PF10159">
    <property type="entry name" value="MMtag"/>
    <property type="match status" value="1"/>
</dbReference>
<name>A0A5M9MKH0_9EURO</name>
<protein>
    <recommendedName>
        <fullName evidence="2">Multiple myeloma tumor-associated protein 2-like N-terminal domain-containing protein</fullName>
    </recommendedName>
</protein>
<dbReference type="PANTHER" id="PTHR14580">
    <property type="entry name" value="MULTIPLE MYELOMA TUMOR-ASSOCIATED PROTEIN 2 FAMILY MEMBER"/>
    <property type="match status" value="1"/>
</dbReference>
<evidence type="ECO:0000256" key="1">
    <source>
        <dbReference type="SAM" id="MobiDB-lite"/>
    </source>
</evidence>
<dbReference type="OrthoDB" id="5390672at2759"/>
<proteinExistence type="predicted"/>
<dbReference type="InterPro" id="IPR019315">
    <property type="entry name" value="MMTA2_N"/>
</dbReference>
<dbReference type="InterPro" id="IPR039207">
    <property type="entry name" value="MMTAG2-like"/>
</dbReference>
<evidence type="ECO:0000313" key="3">
    <source>
        <dbReference type="EMBL" id="KAA8643297.1"/>
    </source>
</evidence>
<dbReference type="AlphaFoldDB" id="A0A5M9MKH0"/>
<dbReference type="GeneID" id="54332766"/>
<feature type="compositionally biased region" description="Basic and acidic residues" evidence="1">
    <location>
        <begin position="149"/>
        <end position="167"/>
    </location>
</feature>
<feature type="region of interest" description="Disordered" evidence="1">
    <location>
        <begin position="58"/>
        <end position="77"/>
    </location>
</feature>
<feature type="compositionally biased region" description="Basic and acidic residues" evidence="1">
    <location>
        <begin position="176"/>
        <end position="192"/>
    </location>
</feature>
<reference evidence="3 4" key="1">
    <citation type="submission" date="2019-08" db="EMBL/GenBank/DDBJ databases">
        <title>The genome sequence of a newly discovered highly antifungal drug resistant Aspergillus species, Aspergillus tanneri NIH 1004.</title>
        <authorList>
            <person name="Mounaud S."/>
            <person name="Singh I."/>
            <person name="Joardar V."/>
            <person name="Pakala S."/>
            <person name="Pakala S."/>
            <person name="Venepally P."/>
            <person name="Chung J.K."/>
            <person name="Losada L."/>
            <person name="Nierman W.C."/>
        </authorList>
    </citation>
    <scope>NUCLEOTIDE SEQUENCE [LARGE SCALE GENOMIC DNA]</scope>
    <source>
        <strain evidence="3 4">NIH1004</strain>
    </source>
</reference>
<accession>A0A5M9MKH0</accession>
<evidence type="ECO:0000259" key="2">
    <source>
        <dbReference type="Pfam" id="PF10159"/>
    </source>
</evidence>
<dbReference type="RefSeq" id="XP_033422659.1">
    <property type="nucleotide sequence ID" value="XM_033574641.1"/>
</dbReference>
<feature type="compositionally biased region" description="Gly residues" evidence="1">
    <location>
        <begin position="129"/>
        <end position="143"/>
    </location>
</feature>
<dbReference type="PANTHER" id="PTHR14580:SF0">
    <property type="entry name" value="MULTIPLE MYELOMA TUMOR-ASSOCIATED PROTEIN 2"/>
    <property type="match status" value="1"/>
</dbReference>
<feature type="domain" description="Multiple myeloma tumor-associated protein 2-like N-terminal" evidence="2">
    <location>
        <begin position="11"/>
        <end position="88"/>
    </location>
</feature>
<sequence>MDLVAGVRKEGSRGGRGDFKWTDVKDSSHRENYLGHSVMAPVGRWQNGRDLFWYTRSDDNDTKRAQKEREEKKRVKEAEEEAMARALGLPVPPKSAASNANLTPLGENDIQRAIRDTTAGEDLPDEGIGKGVGYGSFQGGGASLPGASESDKLEEVGFDSTPRDERRRKNGRSRSPGRDRKGDRTSHRDREREHRHRLSRAIEIEIAGEDAHTRGLGAETGEEAMSIGGGTAIIVHIRSKGTLTLIVGDSLNCYHDFGITWCWAF</sequence>
<gene>
    <name evidence="3" type="ORF">ATNIH1004_010064</name>
</gene>
<dbReference type="EMBL" id="QUQM01000005">
    <property type="protein sequence ID" value="KAA8643297.1"/>
    <property type="molecule type" value="Genomic_DNA"/>
</dbReference>
<organism evidence="3 4">
    <name type="scientific">Aspergillus tanneri</name>
    <dbReference type="NCBI Taxonomy" id="1220188"/>
    <lineage>
        <taxon>Eukaryota</taxon>
        <taxon>Fungi</taxon>
        <taxon>Dikarya</taxon>
        <taxon>Ascomycota</taxon>
        <taxon>Pezizomycotina</taxon>
        <taxon>Eurotiomycetes</taxon>
        <taxon>Eurotiomycetidae</taxon>
        <taxon>Eurotiales</taxon>
        <taxon>Aspergillaceae</taxon>
        <taxon>Aspergillus</taxon>
        <taxon>Aspergillus subgen. Circumdati</taxon>
    </lineage>
</organism>
<evidence type="ECO:0000313" key="4">
    <source>
        <dbReference type="Proteomes" id="UP000324241"/>
    </source>
</evidence>